<evidence type="ECO:0000256" key="5">
    <source>
        <dbReference type="ARBA" id="ARBA00022741"/>
    </source>
</evidence>
<evidence type="ECO:0000256" key="2">
    <source>
        <dbReference type="ARBA" id="ARBA00022448"/>
    </source>
</evidence>
<evidence type="ECO:0000259" key="10">
    <source>
        <dbReference type="PROSITE" id="PS50893"/>
    </source>
</evidence>
<feature type="domain" description="ABC transporter" evidence="10">
    <location>
        <begin position="2"/>
        <end position="238"/>
    </location>
</feature>
<dbReference type="Pfam" id="PF00005">
    <property type="entry name" value="ABC_tran"/>
    <property type="match status" value="1"/>
</dbReference>
<keyword evidence="8" id="KW-0406">Ion transport</keyword>
<keyword evidence="5" id="KW-0547">Nucleotide-binding</keyword>
<keyword evidence="7" id="KW-0408">Iron</keyword>
<dbReference type="EMBL" id="JAUMKJ010000007">
    <property type="protein sequence ID" value="MDO3676810.1"/>
    <property type="molecule type" value="Genomic_DNA"/>
</dbReference>
<dbReference type="RefSeq" id="WP_302877824.1">
    <property type="nucleotide sequence ID" value="NZ_JARLKN010000053.1"/>
</dbReference>
<keyword evidence="3" id="KW-1003">Cell membrane</keyword>
<evidence type="ECO:0000256" key="7">
    <source>
        <dbReference type="ARBA" id="ARBA00023004"/>
    </source>
</evidence>
<name>A0ABT8V5U8_9BACL</name>
<keyword evidence="6 11" id="KW-0067">ATP-binding</keyword>
<accession>A0ABT8V5U8</accession>
<gene>
    <name evidence="11" type="ORF">Q3C12_07320</name>
</gene>
<dbReference type="PANTHER" id="PTHR42771:SF4">
    <property type="entry name" value="IRON(3+)-HYDROXAMATE IMPORT ATP-BINDING PROTEIN FHUC"/>
    <property type="match status" value="1"/>
</dbReference>
<evidence type="ECO:0000256" key="4">
    <source>
        <dbReference type="ARBA" id="ARBA00022496"/>
    </source>
</evidence>
<evidence type="ECO:0000256" key="9">
    <source>
        <dbReference type="ARBA" id="ARBA00023136"/>
    </source>
</evidence>
<dbReference type="SUPFAM" id="SSF52540">
    <property type="entry name" value="P-loop containing nucleoside triphosphate hydrolases"/>
    <property type="match status" value="1"/>
</dbReference>
<dbReference type="GO" id="GO:0005524">
    <property type="term" value="F:ATP binding"/>
    <property type="evidence" value="ECO:0007669"/>
    <property type="project" value="UniProtKB-KW"/>
</dbReference>
<dbReference type="PROSITE" id="PS50893">
    <property type="entry name" value="ABC_TRANSPORTER_2"/>
    <property type="match status" value="1"/>
</dbReference>
<evidence type="ECO:0000313" key="11">
    <source>
        <dbReference type="EMBL" id="MDO3676810.1"/>
    </source>
</evidence>
<evidence type="ECO:0000256" key="3">
    <source>
        <dbReference type="ARBA" id="ARBA00022475"/>
    </source>
</evidence>
<dbReference type="Proteomes" id="UP001168883">
    <property type="component" value="Unassembled WGS sequence"/>
</dbReference>
<keyword evidence="4" id="KW-0410">Iron transport</keyword>
<sequence>MLKAENLAIRYGDSTIIKSLDLELKQGQVTSIIGPNGCGKSTLLKALARQMPRYEGTVYLDGKDVKQWQAKPFARQLAFLMQSHEQLGDISVKHLVSFGRFPHKNLMKRMNEDDLQIVERALSLTGIKHLEERTVSTLSGGERQRAWIAMALAQQPGILLLDEPTTYLDICHQLEIMELVKLLNRTYGLTIVMVLHDLNHASSYSDQIIMMNKGSIFAYGAPNEVMNEGSIGAVFGVRAKIHPDPDSGVPLIHSMMLM</sequence>
<reference evidence="11" key="1">
    <citation type="submission" date="2023-07" db="EMBL/GenBank/DDBJ databases">
        <authorList>
            <person name="Aktuganov G."/>
            <person name="Boyko T."/>
            <person name="Delegan Y."/>
            <person name="Galimzianova N."/>
            <person name="Gilvanova E."/>
            <person name="Korobov V."/>
            <person name="Kuzmina L."/>
            <person name="Melentiev A."/>
            <person name="Milman P."/>
            <person name="Ryabova A."/>
            <person name="Stupak E."/>
            <person name="Yasakov T."/>
            <person name="Zharikova N."/>
            <person name="Zhurenko E."/>
        </authorList>
    </citation>
    <scope>NUCLEOTIDE SEQUENCE</scope>
    <source>
        <strain evidence="11">IB-739</strain>
    </source>
</reference>
<dbReference type="InterPro" id="IPR003439">
    <property type="entry name" value="ABC_transporter-like_ATP-bd"/>
</dbReference>
<keyword evidence="12" id="KW-1185">Reference proteome</keyword>
<dbReference type="InterPro" id="IPR027417">
    <property type="entry name" value="P-loop_NTPase"/>
</dbReference>
<evidence type="ECO:0000256" key="8">
    <source>
        <dbReference type="ARBA" id="ARBA00023065"/>
    </source>
</evidence>
<dbReference type="InterPro" id="IPR051535">
    <property type="entry name" value="Siderophore_ABC-ATPase"/>
</dbReference>
<keyword evidence="9" id="KW-0472">Membrane</keyword>
<dbReference type="PANTHER" id="PTHR42771">
    <property type="entry name" value="IRON(3+)-HYDROXAMATE IMPORT ATP-BINDING PROTEIN FHUC"/>
    <property type="match status" value="1"/>
</dbReference>
<dbReference type="InterPro" id="IPR017871">
    <property type="entry name" value="ABC_transporter-like_CS"/>
</dbReference>
<keyword evidence="2" id="KW-0813">Transport</keyword>
<proteinExistence type="predicted"/>
<comment type="caution">
    <text evidence="11">The sequence shown here is derived from an EMBL/GenBank/DDBJ whole genome shotgun (WGS) entry which is preliminary data.</text>
</comment>
<dbReference type="CDD" id="cd03214">
    <property type="entry name" value="ABC_Iron-Siderophores_B12_Hemin"/>
    <property type="match status" value="1"/>
</dbReference>
<organism evidence="11 12">
    <name type="scientific">Paenibacillus ehimensis</name>
    <dbReference type="NCBI Taxonomy" id="79264"/>
    <lineage>
        <taxon>Bacteria</taxon>
        <taxon>Bacillati</taxon>
        <taxon>Bacillota</taxon>
        <taxon>Bacilli</taxon>
        <taxon>Bacillales</taxon>
        <taxon>Paenibacillaceae</taxon>
        <taxon>Paenibacillus</taxon>
    </lineage>
</organism>
<comment type="subcellular location">
    <subcellularLocation>
        <location evidence="1">Cell membrane</location>
        <topology evidence="1">Peripheral membrane protein</topology>
    </subcellularLocation>
</comment>
<dbReference type="Gene3D" id="3.40.50.300">
    <property type="entry name" value="P-loop containing nucleotide triphosphate hydrolases"/>
    <property type="match status" value="1"/>
</dbReference>
<evidence type="ECO:0000313" key="12">
    <source>
        <dbReference type="Proteomes" id="UP001168883"/>
    </source>
</evidence>
<dbReference type="SMART" id="SM00382">
    <property type="entry name" value="AAA"/>
    <property type="match status" value="1"/>
</dbReference>
<dbReference type="PROSITE" id="PS00211">
    <property type="entry name" value="ABC_TRANSPORTER_1"/>
    <property type="match status" value="1"/>
</dbReference>
<evidence type="ECO:0000256" key="6">
    <source>
        <dbReference type="ARBA" id="ARBA00022840"/>
    </source>
</evidence>
<evidence type="ECO:0000256" key="1">
    <source>
        <dbReference type="ARBA" id="ARBA00004202"/>
    </source>
</evidence>
<dbReference type="InterPro" id="IPR003593">
    <property type="entry name" value="AAA+_ATPase"/>
</dbReference>
<protein>
    <submittedName>
        <fullName evidence="11">ABC transporter ATP-binding protein</fullName>
    </submittedName>
</protein>